<sequence>MFLRIDLNNRQKFYVETLENSIKSWKEKVESGGELLPDRTFGIFLGELNCFFLYELVDGDEYRALLKDLYYIYAGNSESDPAFGQTLKMTKRFRQHLKANDAFYDFLYVKNIGEIRAMNILGKLSPQQKEKYFEVERSYED</sequence>
<proteinExistence type="predicted"/>
<dbReference type="KEGG" id="elim:B2M23_16375"/>
<protein>
    <submittedName>
        <fullName evidence="1">Uncharacterized protein</fullName>
    </submittedName>
</protein>
<evidence type="ECO:0000313" key="2">
    <source>
        <dbReference type="Proteomes" id="UP000192391"/>
    </source>
</evidence>
<dbReference type="EMBL" id="CP019962">
    <property type="protein sequence ID" value="ARD67009.1"/>
    <property type="molecule type" value="Genomic_DNA"/>
</dbReference>
<gene>
    <name evidence="1" type="ORF">B2M23_16375</name>
</gene>
<dbReference type="AlphaFoldDB" id="A0AAC9QVV7"/>
<reference evidence="2" key="1">
    <citation type="journal article" date="2017" name="Sci. Rep.">
        <title>Determination of the Genome and Primary Transcriptome of Syngas Fermenting Eubacterium limosum ATCC 8486.</title>
        <authorList>
            <person name="Song Y."/>
            <person name="Shin J."/>
            <person name="Jeong Y."/>
            <person name="Jin S."/>
            <person name="Lee J.K."/>
            <person name="Kim D.R."/>
            <person name="Kim S.C."/>
            <person name="Cho S."/>
            <person name="Cho B.K."/>
        </authorList>
    </citation>
    <scope>NUCLEOTIDE SEQUENCE [LARGE SCALE GENOMIC DNA]</scope>
    <source>
        <strain evidence="2">ATCC 8486</strain>
    </source>
</reference>
<dbReference type="Proteomes" id="UP000192391">
    <property type="component" value="Chromosome"/>
</dbReference>
<organism evidence="1 2">
    <name type="scientific">Eubacterium limosum</name>
    <dbReference type="NCBI Taxonomy" id="1736"/>
    <lineage>
        <taxon>Bacteria</taxon>
        <taxon>Bacillati</taxon>
        <taxon>Bacillota</taxon>
        <taxon>Clostridia</taxon>
        <taxon>Eubacteriales</taxon>
        <taxon>Eubacteriaceae</taxon>
        <taxon>Eubacterium</taxon>
    </lineage>
</organism>
<evidence type="ECO:0000313" key="1">
    <source>
        <dbReference type="EMBL" id="ARD67009.1"/>
    </source>
</evidence>
<accession>A0AAC9QVV7</accession>
<dbReference type="RefSeq" id="WP_038352316.1">
    <property type="nucleotide sequence ID" value="NZ_CP019962.1"/>
</dbReference>
<name>A0AAC9QVV7_EUBLI</name>